<proteinExistence type="predicted"/>
<protein>
    <submittedName>
        <fullName evidence="2">Putative secreted protein</fullName>
    </submittedName>
</protein>
<sequence>MMGMPASLLIFCSCWVKLRRASSRHVRWGAKQAMAQMRISTPVWNCLPRMSHTPWFGIACCLVRPPYCSFGGGRMRPRTSIIVLLMERPNSCT</sequence>
<dbReference type="EMBL" id="GIFC01004746">
    <property type="protein sequence ID" value="MXU86829.1"/>
    <property type="molecule type" value="Transcribed_RNA"/>
</dbReference>
<evidence type="ECO:0000256" key="1">
    <source>
        <dbReference type="SAM" id="SignalP"/>
    </source>
</evidence>
<accession>A0A6B0U2U9</accession>
<reference evidence="2" key="1">
    <citation type="submission" date="2019-12" db="EMBL/GenBank/DDBJ databases">
        <title>An insight into the sialome of adult female Ixodes ricinus ticks feeding for 6 days.</title>
        <authorList>
            <person name="Perner J."/>
            <person name="Ribeiro J.M.C."/>
        </authorList>
    </citation>
    <scope>NUCLEOTIDE SEQUENCE</scope>
    <source>
        <strain evidence="2">Semi-engorged</strain>
        <tissue evidence="2">Salivary glands</tissue>
    </source>
</reference>
<organism evidence="2">
    <name type="scientific">Ixodes ricinus</name>
    <name type="common">Common tick</name>
    <name type="synonym">Acarus ricinus</name>
    <dbReference type="NCBI Taxonomy" id="34613"/>
    <lineage>
        <taxon>Eukaryota</taxon>
        <taxon>Metazoa</taxon>
        <taxon>Ecdysozoa</taxon>
        <taxon>Arthropoda</taxon>
        <taxon>Chelicerata</taxon>
        <taxon>Arachnida</taxon>
        <taxon>Acari</taxon>
        <taxon>Parasitiformes</taxon>
        <taxon>Ixodida</taxon>
        <taxon>Ixodoidea</taxon>
        <taxon>Ixodidae</taxon>
        <taxon>Ixodinae</taxon>
        <taxon>Ixodes</taxon>
    </lineage>
</organism>
<feature type="chain" id="PRO_5025544620" evidence="1">
    <location>
        <begin position="24"/>
        <end position="93"/>
    </location>
</feature>
<feature type="signal peptide" evidence="1">
    <location>
        <begin position="1"/>
        <end position="23"/>
    </location>
</feature>
<dbReference type="AlphaFoldDB" id="A0A6B0U2U9"/>
<evidence type="ECO:0000313" key="2">
    <source>
        <dbReference type="EMBL" id="MXU86829.1"/>
    </source>
</evidence>
<name>A0A6B0U2U9_IXORI</name>
<keyword evidence="1" id="KW-0732">Signal</keyword>